<keyword evidence="2" id="KW-1185">Reference proteome</keyword>
<dbReference type="STRING" id="313628.LNTAR_06529"/>
<dbReference type="EMBL" id="ABCK01000013">
    <property type="protein sequence ID" value="EDM26880.1"/>
    <property type="molecule type" value="Genomic_DNA"/>
</dbReference>
<dbReference type="RefSeq" id="WP_007279371.1">
    <property type="nucleotide sequence ID" value="NZ_ABCK01000013.1"/>
</dbReference>
<proteinExistence type="predicted"/>
<protein>
    <submittedName>
        <fullName evidence="1">Uncharacterized protein</fullName>
    </submittedName>
</protein>
<accession>A6DND2</accession>
<dbReference type="Proteomes" id="UP000004947">
    <property type="component" value="Unassembled WGS sequence"/>
</dbReference>
<dbReference type="OrthoDB" id="8902064at2"/>
<sequence length="140" mass="15971">MKTSIITILICVFSYTLLAEEKRAKTAVIKCKNPHAESAYLLGKRHAQQHLKQGLYRIEIYGELTNQPSHYSQILKEDKIELIPTAGCIVDLHIIDHAKGYNEVMETAIKKKLGDDYFTKAESKSRELAKLELRKPSKDN</sequence>
<evidence type="ECO:0000313" key="1">
    <source>
        <dbReference type="EMBL" id="EDM26880.1"/>
    </source>
</evidence>
<gene>
    <name evidence="1" type="ORF">LNTAR_06529</name>
</gene>
<comment type="caution">
    <text evidence="1">The sequence shown here is derived from an EMBL/GenBank/DDBJ whole genome shotgun (WGS) entry which is preliminary data.</text>
</comment>
<organism evidence="1 2">
    <name type="scientific">Lentisphaera araneosa HTCC2155</name>
    <dbReference type="NCBI Taxonomy" id="313628"/>
    <lineage>
        <taxon>Bacteria</taxon>
        <taxon>Pseudomonadati</taxon>
        <taxon>Lentisphaerota</taxon>
        <taxon>Lentisphaeria</taxon>
        <taxon>Lentisphaerales</taxon>
        <taxon>Lentisphaeraceae</taxon>
        <taxon>Lentisphaera</taxon>
    </lineage>
</organism>
<dbReference type="AlphaFoldDB" id="A6DND2"/>
<evidence type="ECO:0000313" key="2">
    <source>
        <dbReference type="Proteomes" id="UP000004947"/>
    </source>
</evidence>
<name>A6DND2_9BACT</name>
<reference evidence="1 2" key="1">
    <citation type="journal article" date="2010" name="J. Bacteriol.">
        <title>Genome sequence of Lentisphaera araneosa HTCC2155T, the type species of the order Lentisphaerales in the phylum Lentisphaerae.</title>
        <authorList>
            <person name="Thrash J.C."/>
            <person name="Cho J.C."/>
            <person name="Vergin K.L."/>
            <person name="Morris R.M."/>
            <person name="Giovannoni S.J."/>
        </authorList>
    </citation>
    <scope>NUCLEOTIDE SEQUENCE [LARGE SCALE GENOMIC DNA]</scope>
    <source>
        <strain evidence="1 2">HTCC2155</strain>
    </source>
</reference>